<name>A0AAV6HII8_9TELE</name>
<dbReference type="Proteomes" id="UP000823561">
    <property type="component" value="Chromosome 1"/>
</dbReference>
<gene>
    <name evidence="1" type="ORF">AALO_G00006900</name>
</gene>
<reference evidence="1 2" key="1">
    <citation type="submission" date="2020-10" db="EMBL/GenBank/DDBJ databases">
        <title>Chromosome-scale genome assembly of the Allis shad, Alosa alosa.</title>
        <authorList>
            <person name="Margot Z."/>
            <person name="Christophe K."/>
            <person name="Cabau C."/>
            <person name="Louis A."/>
            <person name="Berthelot C."/>
            <person name="Parey E."/>
            <person name="Roest Crollius H."/>
            <person name="Montfort J."/>
            <person name="Robinson-Rechavi M."/>
            <person name="Bucao C."/>
            <person name="Bouchez O."/>
            <person name="Gislard M."/>
            <person name="Lluch J."/>
            <person name="Milhes M."/>
            <person name="Lampietro C."/>
            <person name="Lopez Roques C."/>
            <person name="Donnadieu C."/>
            <person name="Braasch I."/>
            <person name="Desvignes T."/>
            <person name="Postlethwait J."/>
            <person name="Bobe J."/>
            <person name="Guiguen Y."/>
        </authorList>
    </citation>
    <scope>NUCLEOTIDE SEQUENCE [LARGE SCALE GENOMIC DNA]</scope>
    <source>
        <strain evidence="1">M-15738</strain>
        <tissue evidence="1">Blood</tissue>
    </source>
</reference>
<evidence type="ECO:0000313" key="2">
    <source>
        <dbReference type="Proteomes" id="UP000823561"/>
    </source>
</evidence>
<comment type="caution">
    <text evidence="1">The sequence shown here is derived from an EMBL/GenBank/DDBJ whole genome shotgun (WGS) entry which is preliminary data.</text>
</comment>
<keyword evidence="2" id="KW-1185">Reference proteome</keyword>
<evidence type="ECO:0000313" key="1">
    <source>
        <dbReference type="EMBL" id="KAG5285741.1"/>
    </source>
</evidence>
<sequence>MAMIEAELTDQLWGDSDGAGVLCVSRVQHLELSLAHTSGVLGQVGSLILTAVMSNDAVTGDFSLEWTV</sequence>
<organism evidence="1 2">
    <name type="scientific">Alosa alosa</name>
    <name type="common">allis shad</name>
    <dbReference type="NCBI Taxonomy" id="278164"/>
    <lineage>
        <taxon>Eukaryota</taxon>
        <taxon>Metazoa</taxon>
        <taxon>Chordata</taxon>
        <taxon>Craniata</taxon>
        <taxon>Vertebrata</taxon>
        <taxon>Euteleostomi</taxon>
        <taxon>Actinopterygii</taxon>
        <taxon>Neopterygii</taxon>
        <taxon>Teleostei</taxon>
        <taxon>Clupei</taxon>
        <taxon>Clupeiformes</taxon>
        <taxon>Clupeoidei</taxon>
        <taxon>Clupeidae</taxon>
        <taxon>Alosa</taxon>
    </lineage>
</organism>
<proteinExistence type="predicted"/>
<protein>
    <submittedName>
        <fullName evidence="1">Uncharacterized protein</fullName>
    </submittedName>
</protein>
<dbReference type="AlphaFoldDB" id="A0AAV6HII8"/>
<dbReference type="EMBL" id="JADWDJ010000001">
    <property type="protein sequence ID" value="KAG5285741.1"/>
    <property type="molecule type" value="Genomic_DNA"/>
</dbReference>
<accession>A0AAV6HII8</accession>